<sequence length="293" mass="32362">MPVPASAWPTLVLGAGRTAPADTTARLLNADHDTKQLLSYIGKQAGHRVPTQVLQHLKLLEELTGDLLKHPLGADWRAELSQLRQETLEMRKDLTTVRAAAERHLPVRMSTGNWADVARGALALAHHLSSHGSMSSVAAAVSDIAADRAITVRLNDPEAANRYRRETPVEMTAKANRLRERVAKAIGSAPLTSVRFLAARQLRSGDLRFTARTAKETEILRVHREGWVHSLGRKSEVLLPTWGIVIHDINVRSLGVNTPRMEELRGVQDKVISQLLANNGPDWGEGYRNNQRV</sequence>
<dbReference type="EMBL" id="LACB01000961">
    <property type="protein sequence ID" value="KAJ9481005.1"/>
    <property type="molecule type" value="Genomic_DNA"/>
</dbReference>
<evidence type="ECO:0000313" key="1">
    <source>
        <dbReference type="EMBL" id="KAJ9481005.1"/>
    </source>
</evidence>
<keyword evidence="2" id="KW-1185">Reference proteome</keyword>
<dbReference type="Proteomes" id="UP001227192">
    <property type="component" value="Unassembled WGS sequence"/>
</dbReference>
<dbReference type="AlphaFoldDB" id="A0AAI9X227"/>
<comment type="caution">
    <text evidence="1">The sequence shown here is derived from an EMBL/GenBank/DDBJ whole genome shotgun (WGS) entry which is preliminary data.</text>
</comment>
<protein>
    <submittedName>
        <fullName evidence="1">Uncharacterized protein</fullName>
    </submittedName>
</protein>
<reference evidence="1" key="1">
    <citation type="submission" date="2015-06" db="EMBL/GenBank/DDBJ databases">
        <authorList>
            <person name="Nguyen H."/>
        </authorList>
    </citation>
    <scope>NUCLEOTIDE SEQUENCE</scope>
    <source>
        <strain evidence="1">DAOM 180753</strain>
    </source>
</reference>
<name>A0AAI9X227_PENTH</name>
<proteinExistence type="predicted"/>
<organism evidence="1 2">
    <name type="scientific">Penicillium thymicola</name>
    <dbReference type="NCBI Taxonomy" id="293382"/>
    <lineage>
        <taxon>Eukaryota</taxon>
        <taxon>Fungi</taxon>
        <taxon>Dikarya</taxon>
        <taxon>Ascomycota</taxon>
        <taxon>Pezizomycotina</taxon>
        <taxon>Eurotiomycetes</taxon>
        <taxon>Eurotiomycetidae</taxon>
        <taxon>Eurotiales</taxon>
        <taxon>Aspergillaceae</taxon>
        <taxon>Penicillium</taxon>
    </lineage>
</organism>
<reference evidence="1" key="2">
    <citation type="journal article" date="2016" name="Fungal Biol.">
        <title>Ochratoxin A production by Penicillium thymicola.</title>
        <authorList>
            <person name="Nguyen H.D.T."/>
            <person name="McMullin D.R."/>
            <person name="Ponomareva E."/>
            <person name="Riley R."/>
            <person name="Pomraning K.R."/>
            <person name="Baker S.E."/>
            <person name="Seifert K.A."/>
        </authorList>
    </citation>
    <scope>NUCLEOTIDE SEQUENCE</scope>
    <source>
        <strain evidence="1">DAOM 180753</strain>
    </source>
</reference>
<evidence type="ECO:0000313" key="2">
    <source>
        <dbReference type="Proteomes" id="UP001227192"/>
    </source>
</evidence>
<gene>
    <name evidence="1" type="ORF">VN97_g12507</name>
</gene>
<accession>A0AAI9X227</accession>